<dbReference type="Proteomes" id="UP001501083">
    <property type="component" value="Unassembled WGS sequence"/>
</dbReference>
<feature type="region of interest" description="Disordered" evidence="1">
    <location>
        <begin position="1"/>
        <end position="22"/>
    </location>
</feature>
<dbReference type="InterPro" id="IPR047216">
    <property type="entry name" value="Endonuclease_DUF559_bact"/>
</dbReference>
<keyword evidence="4" id="KW-1185">Reference proteome</keyword>
<dbReference type="SUPFAM" id="SSF52980">
    <property type="entry name" value="Restriction endonuclease-like"/>
    <property type="match status" value="1"/>
</dbReference>
<dbReference type="PANTHER" id="PTHR38590:SF1">
    <property type="entry name" value="BLL0828 PROTEIN"/>
    <property type="match status" value="1"/>
</dbReference>
<evidence type="ECO:0000313" key="3">
    <source>
        <dbReference type="EMBL" id="GAA5081656.1"/>
    </source>
</evidence>
<dbReference type="InterPro" id="IPR011335">
    <property type="entry name" value="Restrct_endonuc-II-like"/>
</dbReference>
<evidence type="ECO:0000256" key="1">
    <source>
        <dbReference type="SAM" id="MobiDB-lite"/>
    </source>
</evidence>
<dbReference type="Gene3D" id="3.40.960.10">
    <property type="entry name" value="VSR Endonuclease"/>
    <property type="match status" value="1"/>
</dbReference>
<dbReference type="InterPro" id="IPR007569">
    <property type="entry name" value="DUF559"/>
</dbReference>
<comment type="caution">
    <text evidence="3">The sequence shown here is derived from an EMBL/GenBank/DDBJ whole genome shotgun (WGS) entry which is preliminary data.</text>
</comment>
<evidence type="ECO:0000313" key="4">
    <source>
        <dbReference type="Proteomes" id="UP001501083"/>
    </source>
</evidence>
<dbReference type="EMBL" id="BAABKY010000005">
    <property type="protein sequence ID" value="GAA5081656.1"/>
    <property type="molecule type" value="Genomic_DNA"/>
</dbReference>
<protein>
    <submittedName>
        <fullName evidence="3">DUF559 domain-containing protein</fullName>
    </submittedName>
</protein>
<accession>A0ABP9LRT4</accession>
<proteinExistence type="predicted"/>
<name>A0ABP9LRT4_9GAMM</name>
<dbReference type="Pfam" id="PF04480">
    <property type="entry name" value="DUF559"/>
    <property type="match status" value="1"/>
</dbReference>
<gene>
    <name evidence="3" type="ORF">GCM10025759_32220</name>
</gene>
<evidence type="ECO:0000259" key="2">
    <source>
        <dbReference type="Pfam" id="PF04480"/>
    </source>
</evidence>
<feature type="domain" description="DUF559" evidence="2">
    <location>
        <begin position="15"/>
        <end position="120"/>
    </location>
</feature>
<dbReference type="PANTHER" id="PTHR38590">
    <property type="entry name" value="BLL0828 PROTEIN"/>
    <property type="match status" value="1"/>
</dbReference>
<reference evidence="4" key="1">
    <citation type="journal article" date="2019" name="Int. J. Syst. Evol. Microbiol.">
        <title>The Global Catalogue of Microorganisms (GCM) 10K type strain sequencing project: providing services to taxonomists for standard genome sequencing and annotation.</title>
        <authorList>
            <consortium name="The Broad Institute Genomics Platform"/>
            <consortium name="The Broad Institute Genome Sequencing Center for Infectious Disease"/>
            <person name="Wu L."/>
            <person name="Ma J."/>
        </authorList>
    </citation>
    <scope>NUCLEOTIDE SEQUENCE [LARGE SCALE GENOMIC DNA]</scope>
    <source>
        <strain evidence="4">JCM 19212</strain>
    </source>
</reference>
<dbReference type="CDD" id="cd01038">
    <property type="entry name" value="Endonuclease_DUF559"/>
    <property type="match status" value="1"/>
</dbReference>
<sequence length="136" mass="15712">MVWQDATMQGQEQRHSARVRRLRNSPTEAEHRLWQYLRGRQVSGCKFRRQHPFGRFILDFACLERKVVIELDGGHHADTLRYDRERTKYLEEAGFVVLRFWNNDVLGNAEGVIDVITAALQKATPSPPNPPLEGEG</sequence>
<feature type="compositionally biased region" description="Polar residues" evidence="1">
    <location>
        <begin position="1"/>
        <end position="11"/>
    </location>
</feature>
<organism evidence="3 4">
    <name type="scientific">Lysobacter panacisoli</name>
    <dbReference type="NCBI Taxonomy" id="1255263"/>
    <lineage>
        <taxon>Bacteria</taxon>
        <taxon>Pseudomonadati</taxon>
        <taxon>Pseudomonadota</taxon>
        <taxon>Gammaproteobacteria</taxon>
        <taxon>Lysobacterales</taxon>
        <taxon>Lysobacteraceae</taxon>
        <taxon>Lysobacter</taxon>
    </lineage>
</organism>